<feature type="region of interest" description="Disordered" evidence="1">
    <location>
        <begin position="167"/>
        <end position="253"/>
    </location>
</feature>
<feature type="compositionally biased region" description="Acidic residues" evidence="1">
    <location>
        <begin position="120"/>
        <end position="132"/>
    </location>
</feature>
<evidence type="ECO:0000313" key="2">
    <source>
        <dbReference type="EMBL" id="KAJ2793724.1"/>
    </source>
</evidence>
<feature type="compositionally biased region" description="Polar residues" evidence="1">
    <location>
        <begin position="278"/>
        <end position="296"/>
    </location>
</feature>
<keyword evidence="3" id="KW-1185">Reference proteome</keyword>
<evidence type="ECO:0000256" key="1">
    <source>
        <dbReference type="SAM" id="MobiDB-lite"/>
    </source>
</evidence>
<reference evidence="2" key="1">
    <citation type="submission" date="2022-07" db="EMBL/GenBank/DDBJ databases">
        <title>Phylogenomic reconstructions and comparative analyses of Kickxellomycotina fungi.</title>
        <authorList>
            <person name="Reynolds N.K."/>
            <person name="Stajich J.E."/>
            <person name="Barry K."/>
            <person name="Grigoriev I.V."/>
            <person name="Crous P."/>
            <person name="Smith M.E."/>
        </authorList>
    </citation>
    <scope>NUCLEOTIDE SEQUENCE</scope>
    <source>
        <strain evidence="2">NRRL 1565</strain>
    </source>
</reference>
<sequence>MRVGEENSSSISSSSSNNGAPSGGAAERYRLSFDRHAPNSRVGGSRRVFARLAPHNSRAAPAPHSRTPRPTDTAAGGPGIGGGADAADSDGLGDADRYFERQMRQLPTTPAHRMVHSDSEADSDSGSDDDDVGRDSAEDWRVHQALEQFGQLRRQRFLRDQRQWHNAEITRASTGEAAETGTPLHSRSRARMGSETPPVSHDAPPQLFPSNDVDSYWYNQPPAAARQLPSAEPGAAHPATLRRLGHLPQVPRNPAAELSRSAMLEVLRTHRGFAASHDGTSSTEDSESARTQQQTPVAAARVAADELEPRRNEKAEAQDGGDAGTEDVAAAPTDAAAQATQRQQQGCARVEGRMLR</sequence>
<proteinExistence type="predicted"/>
<dbReference type="AlphaFoldDB" id="A0A9W8HNK4"/>
<feature type="region of interest" description="Disordered" evidence="1">
    <location>
        <begin position="275"/>
        <end position="356"/>
    </location>
</feature>
<protein>
    <submittedName>
        <fullName evidence="2">Uncharacterized protein</fullName>
    </submittedName>
</protein>
<feature type="compositionally biased region" description="Basic and acidic residues" evidence="1">
    <location>
        <begin position="94"/>
        <end position="103"/>
    </location>
</feature>
<organism evidence="2 3">
    <name type="scientific">Coemansia guatemalensis</name>
    <dbReference type="NCBI Taxonomy" id="2761395"/>
    <lineage>
        <taxon>Eukaryota</taxon>
        <taxon>Fungi</taxon>
        <taxon>Fungi incertae sedis</taxon>
        <taxon>Zoopagomycota</taxon>
        <taxon>Kickxellomycotina</taxon>
        <taxon>Kickxellomycetes</taxon>
        <taxon>Kickxellales</taxon>
        <taxon>Kickxellaceae</taxon>
        <taxon>Coemansia</taxon>
    </lineage>
</organism>
<feature type="compositionally biased region" description="Basic and acidic residues" evidence="1">
    <location>
        <begin position="303"/>
        <end position="317"/>
    </location>
</feature>
<comment type="caution">
    <text evidence="2">The sequence shown here is derived from an EMBL/GenBank/DDBJ whole genome shotgun (WGS) entry which is preliminary data.</text>
</comment>
<evidence type="ECO:0000313" key="3">
    <source>
        <dbReference type="Proteomes" id="UP001140094"/>
    </source>
</evidence>
<gene>
    <name evidence="2" type="ORF">H4R20_006456</name>
</gene>
<feature type="compositionally biased region" description="Low complexity" evidence="1">
    <location>
        <begin position="1"/>
        <end position="26"/>
    </location>
</feature>
<dbReference type="OrthoDB" id="62at2759"/>
<feature type="region of interest" description="Disordered" evidence="1">
    <location>
        <begin position="1"/>
        <end position="139"/>
    </location>
</feature>
<dbReference type="Proteomes" id="UP001140094">
    <property type="component" value="Unassembled WGS sequence"/>
</dbReference>
<feature type="compositionally biased region" description="Low complexity" evidence="1">
    <location>
        <begin position="329"/>
        <end position="348"/>
    </location>
</feature>
<feature type="compositionally biased region" description="Basic and acidic residues" evidence="1">
    <location>
        <begin position="27"/>
        <end position="37"/>
    </location>
</feature>
<feature type="non-terminal residue" evidence="2">
    <location>
        <position position="356"/>
    </location>
</feature>
<dbReference type="EMBL" id="JANBUO010002793">
    <property type="protein sequence ID" value="KAJ2793724.1"/>
    <property type="molecule type" value="Genomic_DNA"/>
</dbReference>
<name>A0A9W8HNK4_9FUNG</name>
<accession>A0A9W8HNK4</accession>